<reference evidence="2 3" key="1">
    <citation type="journal article" date="2012" name="Science">
        <title>The Paleozoic origin of enzymatic lignin decomposition reconstructed from 31 fungal genomes.</title>
        <authorList>
            <person name="Floudas D."/>
            <person name="Binder M."/>
            <person name="Riley R."/>
            <person name="Barry K."/>
            <person name="Blanchette R.A."/>
            <person name="Henrissat B."/>
            <person name="Martinez A.T."/>
            <person name="Otillar R."/>
            <person name="Spatafora J.W."/>
            <person name="Yadav J.S."/>
            <person name="Aerts A."/>
            <person name="Benoit I."/>
            <person name="Boyd A."/>
            <person name="Carlson A."/>
            <person name="Copeland A."/>
            <person name="Coutinho P.M."/>
            <person name="de Vries R.P."/>
            <person name="Ferreira P."/>
            <person name="Findley K."/>
            <person name="Foster B."/>
            <person name="Gaskell J."/>
            <person name="Glotzer D."/>
            <person name="Gorecki P."/>
            <person name="Heitman J."/>
            <person name="Hesse C."/>
            <person name="Hori C."/>
            <person name="Igarashi K."/>
            <person name="Jurgens J.A."/>
            <person name="Kallen N."/>
            <person name="Kersten P."/>
            <person name="Kohler A."/>
            <person name="Kuees U."/>
            <person name="Kumar T.K.A."/>
            <person name="Kuo A."/>
            <person name="LaButti K."/>
            <person name="Larrondo L.F."/>
            <person name="Lindquist E."/>
            <person name="Ling A."/>
            <person name="Lombard V."/>
            <person name="Lucas S."/>
            <person name="Lundell T."/>
            <person name="Martin R."/>
            <person name="McLaughlin D.J."/>
            <person name="Morgenstern I."/>
            <person name="Morin E."/>
            <person name="Murat C."/>
            <person name="Nagy L.G."/>
            <person name="Nolan M."/>
            <person name="Ohm R.A."/>
            <person name="Patyshakuliyeva A."/>
            <person name="Rokas A."/>
            <person name="Ruiz-Duenas F.J."/>
            <person name="Sabat G."/>
            <person name="Salamov A."/>
            <person name="Samejima M."/>
            <person name="Schmutz J."/>
            <person name="Slot J.C."/>
            <person name="St John F."/>
            <person name="Stenlid J."/>
            <person name="Sun H."/>
            <person name="Sun S."/>
            <person name="Syed K."/>
            <person name="Tsang A."/>
            <person name="Wiebenga A."/>
            <person name="Young D."/>
            <person name="Pisabarro A."/>
            <person name="Eastwood D.C."/>
            <person name="Martin F."/>
            <person name="Cullen D."/>
            <person name="Grigoriev I.V."/>
            <person name="Hibbett D.S."/>
        </authorList>
    </citation>
    <scope>NUCLEOTIDE SEQUENCE</scope>
    <source>
        <strain evidence="3">FP-58527</strain>
    </source>
</reference>
<organism evidence="2 3">
    <name type="scientific">Fomitopsis schrenkii</name>
    <name type="common">Brown rot fungus</name>
    <dbReference type="NCBI Taxonomy" id="2126942"/>
    <lineage>
        <taxon>Eukaryota</taxon>
        <taxon>Fungi</taxon>
        <taxon>Dikarya</taxon>
        <taxon>Basidiomycota</taxon>
        <taxon>Agaricomycotina</taxon>
        <taxon>Agaricomycetes</taxon>
        <taxon>Polyporales</taxon>
        <taxon>Fomitopsis</taxon>
    </lineage>
</organism>
<keyword evidence="3" id="KW-1185">Reference proteome</keyword>
<evidence type="ECO:0000313" key="2">
    <source>
        <dbReference type="EMBL" id="EPS99988.1"/>
    </source>
</evidence>
<accession>S8E9K7</accession>
<feature type="compositionally biased region" description="Low complexity" evidence="1">
    <location>
        <begin position="61"/>
        <end position="77"/>
    </location>
</feature>
<name>S8E9K7_FOMSC</name>
<feature type="region of interest" description="Disordered" evidence="1">
    <location>
        <begin position="58"/>
        <end position="78"/>
    </location>
</feature>
<dbReference type="EMBL" id="KE504152">
    <property type="protein sequence ID" value="EPS99988.1"/>
    <property type="molecule type" value="Genomic_DNA"/>
</dbReference>
<dbReference type="HOGENOM" id="CLU_1170665_0_0_1"/>
<gene>
    <name evidence="2" type="ORF">FOMPIDRAFT_91089</name>
</gene>
<dbReference type="OrthoDB" id="3321261at2759"/>
<dbReference type="Proteomes" id="UP000015241">
    <property type="component" value="Unassembled WGS sequence"/>
</dbReference>
<proteinExistence type="predicted"/>
<evidence type="ECO:0000313" key="3">
    <source>
        <dbReference type="Proteomes" id="UP000015241"/>
    </source>
</evidence>
<protein>
    <submittedName>
        <fullName evidence="2">Uncharacterized protein</fullName>
    </submittedName>
</protein>
<dbReference type="InParanoid" id="S8E9K7"/>
<sequence length="237" mass="26682">MAEKISRSDIEWLVQYPSKSTAPSYELPTVNSSKGHVEHVFTLQREIASVAVESAVDPMKPSDVSQPTSSTQSSSTVAVGHPAFARSPAVLSINTRTPEDNVRYMPQPAGDHDADHEIEYLRPTRYKIKRSDWHTVWYSSCSPDPPQHPTRIHPEEVLRAGDLYIHRSSGVGNRLMWVFTSDGRWESVSPLEERAHPVLKHLVLSFSSSGNPTWVRPETAKRHGNFSDVWDDLETDE</sequence>
<evidence type="ECO:0000256" key="1">
    <source>
        <dbReference type="SAM" id="MobiDB-lite"/>
    </source>
</evidence>
<dbReference type="AlphaFoldDB" id="S8E9K7"/>